<dbReference type="Proteomes" id="UP000400924">
    <property type="component" value="Unassembled WGS sequence"/>
</dbReference>
<dbReference type="GO" id="GO:0008720">
    <property type="term" value="F:D-lactate dehydrogenase (NAD+) activity"/>
    <property type="evidence" value="ECO:0007669"/>
    <property type="project" value="TreeGrafter"/>
</dbReference>
<dbReference type="InterPro" id="IPR006094">
    <property type="entry name" value="Oxid_FAD_bind_N"/>
</dbReference>
<dbReference type="SUPFAM" id="SSF55103">
    <property type="entry name" value="FAD-linked oxidases, C-terminal domain"/>
    <property type="match status" value="1"/>
</dbReference>
<evidence type="ECO:0000256" key="5">
    <source>
        <dbReference type="SAM" id="MobiDB-lite"/>
    </source>
</evidence>
<evidence type="ECO:0000313" key="9">
    <source>
        <dbReference type="Proteomes" id="UP000400924"/>
    </source>
</evidence>
<gene>
    <name evidence="8" type="ORF">FNH08_37015</name>
</gene>
<dbReference type="Pfam" id="PF13183">
    <property type="entry name" value="Fer4_8"/>
    <property type="match status" value="1"/>
</dbReference>
<comment type="caution">
    <text evidence="8">The sequence shown here is derived from an EMBL/GenBank/DDBJ whole genome shotgun (WGS) entry which is preliminary data.</text>
</comment>
<dbReference type="AlphaFoldDB" id="A0A5N8XT35"/>
<dbReference type="InterPro" id="IPR036318">
    <property type="entry name" value="FAD-bd_PCMH-like_sf"/>
</dbReference>
<dbReference type="PROSITE" id="PS51387">
    <property type="entry name" value="FAD_PCMH"/>
    <property type="match status" value="1"/>
</dbReference>
<dbReference type="RefSeq" id="WP_322726098.1">
    <property type="nucleotide sequence ID" value="NZ_VJZC01000428.1"/>
</dbReference>
<keyword evidence="3" id="KW-0274">FAD</keyword>
<dbReference type="GO" id="GO:0071949">
    <property type="term" value="F:FAD binding"/>
    <property type="evidence" value="ECO:0007669"/>
    <property type="project" value="InterPro"/>
</dbReference>
<comment type="cofactor">
    <cofactor evidence="1">
        <name>FAD</name>
        <dbReference type="ChEBI" id="CHEBI:57692"/>
    </cofactor>
</comment>
<reference evidence="8 9" key="1">
    <citation type="submission" date="2019-07" db="EMBL/GenBank/DDBJ databases">
        <title>New species of Amycolatopsis and Streptomyces.</title>
        <authorList>
            <person name="Duangmal K."/>
            <person name="Teo W.F.A."/>
            <person name="Lipun K."/>
        </authorList>
    </citation>
    <scope>NUCLEOTIDE SEQUENCE [LARGE SCALE GENOMIC DNA]</scope>
    <source>
        <strain evidence="8 9">NBRC 106415</strain>
    </source>
</reference>
<dbReference type="PANTHER" id="PTHR11748">
    <property type="entry name" value="D-LACTATE DEHYDROGENASE"/>
    <property type="match status" value="1"/>
</dbReference>
<dbReference type="InterPro" id="IPR004113">
    <property type="entry name" value="FAD-bd_oxidored_4_C"/>
</dbReference>
<dbReference type="GO" id="GO:1903457">
    <property type="term" value="P:lactate catabolic process"/>
    <property type="evidence" value="ECO:0007669"/>
    <property type="project" value="TreeGrafter"/>
</dbReference>
<dbReference type="Pfam" id="PF02754">
    <property type="entry name" value="CCG"/>
    <property type="match status" value="1"/>
</dbReference>
<feature type="domain" description="4Fe-4S ferredoxin-type" evidence="6">
    <location>
        <begin position="622"/>
        <end position="655"/>
    </location>
</feature>
<evidence type="ECO:0000256" key="4">
    <source>
        <dbReference type="ARBA" id="ARBA00023002"/>
    </source>
</evidence>
<dbReference type="Pfam" id="PF01565">
    <property type="entry name" value="FAD_binding_4"/>
    <property type="match status" value="1"/>
</dbReference>
<dbReference type="InterPro" id="IPR004017">
    <property type="entry name" value="Cys_rich_dom"/>
</dbReference>
<proteinExistence type="predicted"/>
<dbReference type="PROSITE" id="PS51379">
    <property type="entry name" value="4FE4S_FER_2"/>
    <property type="match status" value="1"/>
</dbReference>
<evidence type="ECO:0000313" key="8">
    <source>
        <dbReference type="EMBL" id="MPY62553.1"/>
    </source>
</evidence>
<dbReference type="Gene3D" id="3.30.465.10">
    <property type="match status" value="1"/>
</dbReference>
<dbReference type="EMBL" id="VJZC01000428">
    <property type="protein sequence ID" value="MPY62553.1"/>
    <property type="molecule type" value="Genomic_DNA"/>
</dbReference>
<evidence type="ECO:0000256" key="3">
    <source>
        <dbReference type="ARBA" id="ARBA00022827"/>
    </source>
</evidence>
<feature type="domain" description="FAD-binding PCMH-type" evidence="7">
    <location>
        <begin position="48"/>
        <end position="276"/>
    </location>
</feature>
<organism evidence="8 9">
    <name type="scientific">Streptomyces spongiae</name>
    <dbReference type="NCBI Taxonomy" id="565072"/>
    <lineage>
        <taxon>Bacteria</taxon>
        <taxon>Bacillati</taxon>
        <taxon>Actinomycetota</taxon>
        <taxon>Actinomycetes</taxon>
        <taxon>Kitasatosporales</taxon>
        <taxon>Streptomycetaceae</taxon>
        <taxon>Streptomyces</taxon>
    </lineage>
</organism>
<dbReference type="GO" id="GO:0004458">
    <property type="term" value="F:D-lactate dehydrogenase (cytochrome) activity"/>
    <property type="evidence" value="ECO:0007669"/>
    <property type="project" value="TreeGrafter"/>
</dbReference>
<dbReference type="PANTHER" id="PTHR11748:SF119">
    <property type="entry name" value="D-2-HYDROXYGLUTARATE DEHYDROGENASE"/>
    <property type="match status" value="1"/>
</dbReference>
<evidence type="ECO:0000256" key="2">
    <source>
        <dbReference type="ARBA" id="ARBA00022630"/>
    </source>
</evidence>
<dbReference type="Gene3D" id="3.30.70.2740">
    <property type="match status" value="1"/>
</dbReference>
<keyword evidence="9" id="KW-1185">Reference proteome</keyword>
<dbReference type="InterPro" id="IPR017896">
    <property type="entry name" value="4Fe4S_Fe-S-bd"/>
</dbReference>
<dbReference type="InterPro" id="IPR016169">
    <property type="entry name" value="FAD-bd_PCMH_sub2"/>
</dbReference>
<dbReference type="SUPFAM" id="SSF56176">
    <property type="entry name" value="FAD-binding/transporter-associated domain-like"/>
    <property type="match status" value="1"/>
</dbReference>
<dbReference type="Gene3D" id="3.30.43.10">
    <property type="entry name" value="Uridine Diphospho-n-acetylenolpyruvylglucosamine Reductase, domain 2"/>
    <property type="match status" value="1"/>
</dbReference>
<accession>A0A5N8XT35</accession>
<dbReference type="SUPFAM" id="SSF46548">
    <property type="entry name" value="alpha-helical ferredoxin"/>
    <property type="match status" value="1"/>
</dbReference>
<name>A0A5N8XT35_9ACTN</name>
<dbReference type="Pfam" id="PF02913">
    <property type="entry name" value="FAD-oxidase_C"/>
    <property type="match status" value="1"/>
</dbReference>
<dbReference type="InterPro" id="IPR016166">
    <property type="entry name" value="FAD-bd_PCMH"/>
</dbReference>
<dbReference type="InterPro" id="IPR016167">
    <property type="entry name" value="FAD-bd_PCMH_sub1"/>
</dbReference>
<dbReference type="InterPro" id="IPR016164">
    <property type="entry name" value="FAD-linked_Oxase-like_C"/>
</dbReference>
<protein>
    <submittedName>
        <fullName evidence="8">FAD-binding oxidoreductase</fullName>
    </submittedName>
</protein>
<sequence>MTTTAPGRGGRAGLDAAAVSEALALGDCGEVAGDAGRRAQYSADASNYRRVPLAVVFPRERRHVLNTLAVCRRLGVPVTSRGAGTSTSGQAVGAGVVLDFSRHFNRLLALDPQAGAATVQPGIVLDDLQKAASAHGLLFGADPSTHSRCTLGGMIGNNACGSHSLAWGRTADNVLELEVVTYRGTVVRLGEMTQREIDEAVAVGDDRGQLIASLHRLARNNLATLRTKLGRFPRQVSGYALEHLLPERRFNLARALVGSEGTLAVVLSATVRLISPPPARALVVLGFQDTGAAADAVPALLEHRLLALEGLDQALTDIVTRPRTRAAIDSLPAARAWLFAELGAASDESADTLPLRATELAETARQTTGFTGSEIVTDPARARRLWRIREDGAGLATRTPDGAEAWPGWEDAAVPPDRLGSYLRQFTQLLTRHGLQGAVYGHFGEGCLHVRIDFDFTTEEGTAVFRAFVTDAAGLVTAHGGSLSGEHGDGQARSELLPLMYGPEVIALFEEFKEIWDPDNGLNPGMIVRPLPVDGNLRVSPHREPLPLAPPSRGFAFHADDGDFAKATRRCVGVGKCRAAAHRGDVMCPSYRVTLDEKDSTRGRARLLYEMTQGEVITDGWRSTEVRDALDLCLSCKGCSADCPVEVDMATYKSEFLYHHYRGRLRPVSHYTMGRLPRLSRLAARMPRLVNSLTASRLAPLVKRLGGIDGRREIPRFADETFLTWFRRRTPRGEGGRGPVLLWVDSFNNHFTPEVLRAGVAVLEDAGFRVQVPDGTQCCGLTWITTGQLGTARRIARRTTNALVPVVESGMPVVGLEPSCTAALKTDLPELLDGDGDGDRDDQARARALAEATLTLAELLARRAPDWQPPRIDAHSISQTHCHQHATSGFGADSELLRRMGVDNTTLASGCCGLAGNFGFERGHYDVSVAAGEQVLLPAVRSAAPDTHVLADGFSCRTQIAQRTDRTATHLAQLIARALPAATEPAATEPSATEPSATDKEPTCD</sequence>
<keyword evidence="4" id="KW-0560">Oxidoreductase</keyword>
<keyword evidence="2" id="KW-0285">Flavoprotein</keyword>
<feature type="region of interest" description="Disordered" evidence="5">
    <location>
        <begin position="980"/>
        <end position="1005"/>
    </location>
</feature>
<evidence type="ECO:0000259" key="7">
    <source>
        <dbReference type="PROSITE" id="PS51387"/>
    </source>
</evidence>
<evidence type="ECO:0000259" key="6">
    <source>
        <dbReference type="PROSITE" id="PS51379"/>
    </source>
</evidence>
<feature type="compositionally biased region" description="Low complexity" evidence="5">
    <location>
        <begin position="980"/>
        <end position="996"/>
    </location>
</feature>
<evidence type="ECO:0000256" key="1">
    <source>
        <dbReference type="ARBA" id="ARBA00001974"/>
    </source>
</evidence>